<reference evidence="1 2" key="1">
    <citation type="submission" date="2024-04" db="EMBL/GenBank/DDBJ databases">
        <title>WGS of bacteria from Torrens River.</title>
        <authorList>
            <person name="Wyrsch E.R."/>
            <person name="Drigo B."/>
        </authorList>
    </citation>
    <scope>NUCLEOTIDE SEQUENCE [LARGE SCALE GENOMIC DNA]</scope>
    <source>
        <strain evidence="1 2">TWI391</strain>
    </source>
</reference>
<evidence type="ECO:0008006" key="3">
    <source>
        <dbReference type="Google" id="ProtNLM"/>
    </source>
</evidence>
<evidence type="ECO:0000313" key="2">
    <source>
        <dbReference type="Proteomes" id="UP001409291"/>
    </source>
</evidence>
<name>A0ABV0C028_9SPHI</name>
<keyword evidence="2" id="KW-1185">Reference proteome</keyword>
<accession>A0ABV0C028</accession>
<dbReference type="Proteomes" id="UP001409291">
    <property type="component" value="Unassembled WGS sequence"/>
</dbReference>
<protein>
    <recommendedName>
        <fullName evidence="3">N-acetyltransferase domain-containing protein</fullName>
    </recommendedName>
</protein>
<organism evidence="1 2">
    <name type="scientific">Sphingobacterium kitahiroshimense</name>
    <dbReference type="NCBI Taxonomy" id="470446"/>
    <lineage>
        <taxon>Bacteria</taxon>
        <taxon>Pseudomonadati</taxon>
        <taxon>Bacteroidota</taxon>
        <taxon>Sphingobacteriia</taxon>
        <taxon>Sphingobacteriales</taxon>
        <taxon>Sphingobacteriaceae</taxon>
        <taxon>Sphingobacterium</taxon>
    </lineage>
</organism>
<gene>
    <name evidence="1" type="ORF">ABE541_24180</name>
</gene>
<evidence type="ECO:0000313" key="1">
    <source>
        <dbReference type="EMBL" id="MEN5380385.1"/>
    </source>
</evidence>
<dbReference type="RefSeq" id="WP_260292260.1">
    <property type="nucleotide sequence ID" value="NZ_JBDJLH010000015.1"/>
</dbReference>
<proteinExistence type="predicted"/>
<dbReference type="EMBL" id="JBDJNQ010000016">
    <property type="protein sequence ID" value="MEN5380385.1"/>
    <property type="molecule type" value="Genomic_DNA"/>
</dbReference>
<comment type="caution">
    <text evidence="1">The sequence shown here is derived from an EMBL/GenBank/DDBJ whole genome shotgun (WGS) entry which is preliminary data.</text>
</comment>
<sequence>MDLYRWLCALFIDEQYRGQNYGNLLIE</sequence>